<dbReference type="Pfam" id="PF01582">
    <property type="entry name" value="TIR"/>
    <property type="match status" value="1"/>
</dbReference>
<dbReference type="SUPFAM" id="SSF46785">
    <property type="entry name" value="Winged helix' DNA-binding domain"/>
    <property type="match status" value="1"/>
</dbReference>
<feature type="compositionally biased region" description="Basic and acidic residues" evidence="12">
    <location>
        <begin position="1236"/>
        <end position="1247"/>
    </location>
</feature>
<dbReference type="SMART" id="SM00255">
    <property type="entry name" value="TIR"/>
    <property type="match status" value="1"/>
</dbReference>
<feature type="compositionally biased region" description="Basic residues" evidence="12">
    <location>
        <begin position="1366"/>
        <end position="1376"/>
    </location>
</feature>
<evidence type="ECO:0000256" key="7">
    <source>
        <dbReference type="ARBA" id="ARBA00022821"/>
    </source>
</evidence>
<dbReference type="SUPFAM" id="SSF52200">
    <property type="entry name" value="Toll/Interleukin receptor TIR domain"/>
    <property type="match status" value="1"/>
</dbReference>
<dbReference type="SUPFAM" id="SSF48371">
    <property type="entry name" value="ARM repeat"/>
    <property type="match status" value="1"/>
</dbReference>
<evidence type="ECO:0000256" key="5">
    <source>
        <dbReference type="ARBA" id="ARBA00022737"/>
    </source>
</evidence>
<evidence type="ECO:0000259" key="14">
    <source>
        <dbReference type="PROSITE" id="PS51366"/>
    </source>
</evidence>
<dbReference type="InterPro" id="IPR016024">
    <property type="entry name" value="ARM-type_fold"/>
</dbReference>
<protein>
    <recommendedName>
        <fullName evidence="3">ADP-ribosyl cyclase/cyclic ADP-ribose hydrolase</fullName>
        <ecNumber evidence="3">3.2.2.6</ecNumber>
    </recommendedName>
</protein>
<gene>
    <name evidence="15" type="ORF">MERR_LOCUS48675</name>
</gene>
<dbReference type="InterPro" id="IPR058192">
    <property type="entry name" value="WHD_ROQ1-like"/>
</dbReference>
<dbReference type="InterPro" id="IPR003593">
    <property type="entry name" value="AAA+_ATPase"/>
</dbReference>
<comment type="caution">
    <text evidence="15">The sequence shown here is derived from an EMBL/GenBank/DDBJ whole genome shotgun (WGS) entry which is preliminary data.</text>
</comment>
<evidence type="ECO:0000256" key="9">
    <source>
        <dbReference type="ARBA" id="ARBA00023027"/>
    </source>
</evidence>
<dbReference type="SMART" id="SM00382">
    <property type="entry name" value="AAA"/>
    <property type="match status" value="1"/>
</dbReference>
<dbReference type="GO" id="GO:0005730">
    <property type="term" value="C:nucleolus"/>
    <property type="evidence" value="ECO:0007669"/>
    <property type="project" value="UniProtKB-SubCell"/>
</dbReference>
<evidence type="ECO:0000313" key="15">
    <source>
        <dbReference type="EMBL" id="CAA7061439.1"/>
    </source>
</evidence>
<dbReference type="GO" id="GO:0043531">
    <property type="term" value="F:ADP binding"/>
    <property type="evidence" value="ECO:0007669"/>
    <property type="project" value="InterPro"/>
</dbReference>
<dbReference type="Pfam" id="PF02854">
    <property type="entry name" value="MIF4G"/>
    <property type="match status" value="1"/>
</dbReference>
<keyword evidence="5" id="KW-0677">Repeat</keyword>
<dbReference type="InterPro" id="IPR000157">
    <property type="entry name" value="TIR_dom"/>
</dbReference>
<keyword evidence="16" id="KW-1185">Reference proteome</keyword>
<dbReference type="PROSITE" id="PS50104">
    <property type="entry name" value="TIR"/>
    <property type="match status" value="1"/>
</dbReference>
<evidence type="ECO:0000256" key="8">
    <source>
        <dbReference type="ARBA" id="ARBA00022845"/>
    </source>
</evidence>
<evidence type="ECO:0000313" key="16">
    <source>
        <dbReference type="Proteomes" id="UP000467841"/>
    </source>
</evidence>
<evidence type="ECO:0000256" key="12">
    <source>
        <dbReference type="SAM" id="MobiDB-lite"/>
    </source>
</evidence>
<dbReference type="GO" id="GO:0003723">
    <property type="term" value="F:RNA binding"/>
    <property type="evidence" value="ECO:0007669"/>
    <property type="project" value="InterPro"/>
</dbReference>
<dbReference type="GO" id="GO:0006952">
    <property type="term" value="P:defense response"/>
    <property type="evidence" value="ECO:0007669"/>
    <property type="project" value="UniProtKB-KW"/>
</dbReference>
<dbReference type="InterPro" id="IPR011713">
    <property type="entry name" value="Leu-rich_rpt_3"/>
</dbReference>
<dbReference type="SMART" id="SM00543">
    <property type="entry name" value="MIF4G"/>
    <property type="match status" value="1"/>
</dbReference>
<dbReference type="PROSITE" id="PS51366">
    <property type="entry name" value="MI"/>
    <property type="match status" value="1"/>
</dbReference>
<dbReference type="PANTHER" id="PTHR18034:SF4">
    <property type="entry name" value="NUCLEOLAR MIF4G DOMAIN-CONTAINING PROTEIN 1"/>
    <property type="match status" value="1"/>
</dbReference>
<dbReference type="GO" id="GO:0042274">
    <property type="term" value="P:ribosomal small subunit biogenesis"/>
    <property type="evidence" value="ECO:0007669"/>
    <property type="project" value="TreeGrafter"/>
</dbReference>
<feature type="region of interest" description="Disordered" evidence="12">
    <location>
        <begin position="1289"/>
        <end position="1409"/>
    </location>
</feature>
<dbReference type="Pfam" id="PF20160">
    <property type="entry name" value="C-JID"/>
    <property type="match status" value="1"/>
</dbReference>
<dbReference type="Pfam" id="PF02847">
    <property type="entry name" value="MA3"/>
    <property type="match status" value="1"/>
</dbReference>
<comment type="catalytic activity">
    <reaction evidence="11">
        <text>NAD(+) + H2O = ADP-D-ribose + nicotinamide + H(+)</text>
        <dbReference type="Rhea" id="RHEA:16301"/>
        <dbReference type="ChEBI" id="CHEBI:15377"/>
        <dbReference type="ChEBI" id="CHEBI:15378"/>
        <dbReference type="ChEBI" id="CHEBI:17154"/>
        <dbReference type="ChEBI" id="CHEBI:57540"/>
        <dbReference type="ChEBI" id="CHEBI:57967"/>
        <dbReference type="EC" id="3.2.2.6"/>
    </reaction>
    <physiologicalReaction direction="left-to-right" evidence="11">
        <dbReference type="Rhea" id="RHEA:16302"/>
    </physiologicalReaction>
</comment>
<dbReference type="FunFam" id="1.10.8.430:FF:000002">
    <property type="entry name" value="Disease resistance protein (TIR-NBS-LRR class)"/>
    <property type="match status" value="1"/>
</dbReference>
<keyword evidence="6" id="KW-0378">Hydrolase</keyword>
<dbReference type="Pfam" id="PF00931">
    <property type="entry name" value="NB-ARC"/>
    <property type="match status" value="1"/>
</dbReference>
<comment type="similarity">
    <text evidence="2">Belongs to the CWC22 family.</text>
</comment>
<dbReference type="SUPFAM" id="SSF52058">
    <property type="entry name" value="L domain-like"/>
    <property type="match status" value="1"/>
</dbReference>
<evidence type="ECO:0000256" key="4">
    <source>
        <dbReference type="ARBA" id="ARBA00022614"/>
    </source>
</evidence>
<dbReference type="Proteomes" id="UP000467841">
    <property type="component" value="Unassembled WGS sequence"/>
</dbReference>
<dbReference type="Gene3D" id="1.10.8.430">
    <property type="entry name" value="Helical domain of apoptotic protease-activating factors"/>
    <property type="match status" value="1"/>
</dbReference>
<evidence type="ECO:0000256" key="11">
    <source>
        <dbReference type="ARBA" id="ARBA00047304"/>
    </source>
</evidence>
<dbReference type="InterPro" id="IPR035897">
    <property type="entry name" value="Toll_tir_struct_dom_sf"/>
</dbReference>
<dbReference type="Gene3D" id="1.25.40.180">
    <property type="match status" value="1"/>
</dbReference>
<evidence type="ECO:0000256" key="6">
    <source>
        <dbReference type="ARBA" id="ARBA00022801"/>
    </source>
</evidence>
<dbReference type="OrthoDB" id="1936883at2759"/>
<sequence>MSASSSSSLLSPRQRSYDVFPSFRGHDVRKSFLSHLLCEFKRKGIDTFLDNQIKRSKSIGPALVQAIRASRIGLVILTKSYASSSWCLDELLEIMEFRKHARKKVMTIFYNIDPSDVRKQEGDFGEAFKKTCKGKTEEKKKRWTQALTDVSNIAGEHSRKWPSEAAMILQIATDISNMLSFTPSRDFDHLVGMEAHIAKMTCLLRMESNKARRFIGIWGPAGIGKTTIARALYNRVSSEFELSVFMEDVKGSYNKNDTYSSKLRLQEQFLSEILRVKDMRINHLGVAKERLNSRKVFIVLDDVDKLGQLEALADGKNWFGAGSRIIVTTEHKDILKGHGIKNIYEVNFPSGDEALQIFSQSAFKQDSPPEGFTELAAEVIKVTNHLPLGLCVLGSSLRGKRKSEWRHELKQLKSSINRDIEDILKVGYESLAYDNYKSIFLYIACLFNGEEEDRVIQFLENSIPDSQYGLDVLVERALVCVSRYKVIKMHHLLQQMGREIVRKQSAHEPEKRQFLIDSQEIHGVLADNNGTGSVLGISFNMSESHKSRLRLHEGLDCLPLPRKLKLLHWDACPMEHFSSKFNPECLIEVNMRESKLKKLWEGVPRLRSLKKMKLSDSTSLEELPDLSEATNLEHLDMKNCHSLLKLHDSIWKLSKLNFLDLEACTNLEPLPENDALDSLSILKISNCPNLQDFPEISSHIKYLNLSFTAIADVPPSFDYWDCLHTLNMNGCENVTEFPPVPYTVSELYLNSTGIHEVPPWVSELHRLTKLTMSNCTKLRKISPRIFQLGQLEVLDFSGCVNVRKFPAEIFQSFSLRHGLKLSLSLNNIGKNSLPTFTPEETHDFSLTLSLNGNDFESITHHIVRQVRCLYLWNCMSLQWLPELPVSLSELHANNCVALESLSPPLRSSHGSKLIVKLANCWKLDQQARRLVIEEWSCGYALLTGSKVPDYFTHRAIGSSLTIDIDPMEVYESLRFKACVVVLLSHELDLVSYRTFEISCYVRGRHSTTVYKWPMIDAGYCLMENHLFVLNSYFTMEEDNIPESEMLFDFKCLEMKEYTETVSSFILGCGVRLMEPCSCEYDSKGHPEVTTLKLEDDEGNSNMDIGETSRSKKLKRKSKNEQERTDKTQKSTKSVVEPAANMAKRSRLEKRKEARLQKNQKKHESWLQRQKSQKKKQVPSSVRETGKKVIKSEDFRQMSDSDSETEQLDMTSPVKNREEKRPFLQNQVAVKVKSKDKKVQREQRMKDLKKPKKKTKFEEYLEMETASTSLSAEQDLELERKLAKKLKVNKGKLRGLDDGMNDLFEGLPSVLDSMDSELGDSRKKRKRKRAEEKQDLEVVDEEADEDLEDEESDFSDEASEEEPMRKKDSKQRKKKKKSLDEEVTETVDHQDSPSSMEKVEAPLQEYKPESSTKYVAPRFRSQARSEPEEHTKLRTRVKGLLNKMAESNVETITAELSTIYRSTARSVASEIFCEEVLAMYARGNEQYSVFAAFIAGMACLVGNDFSAKLMAALAKSFEDEYQKEDSLSLNGITLLLSYLCMLGVCSSDLIYDFLMTLGKRLTEVDASTILTVLDCCGMKIRSDDPLAMKTFIISIHNKANEIKASPDAPAKIKKYTMEKMLETIAAIKNNKFKAKEDSVQNTRVKKWLQKLRVEEVLLRGLTWSKLLDPEKKGQWWLSGDLAVKSNNVEDVAQTMDAEVVEAQKMLKLADAQRMNTDSRKAIFCVIMSSEDYIDAFEKLLRLDLPGKQDREIMRVLVECCLQEKVFNKYYTVLASKLCAHDKNHKFTLQYCIWDHFKELETMSLQRSMHLAKFVAEMIVSFNLSLAVLKSVDLANPVQLTPKRIMHFRMLFEAIFEHPENLVWNLFTRVALNPDYEALRDGIKFFMKEYVVKSNKTISGKFKKAKEALSNVDGSLM</sequence>
<dbReference type="Gene3D" id="3.80.10.10">
    <property type="entry name" value="Ribonuclease Inhibitor"/>
    <property type="match status" value="2"/>
</dbReference>
<accession>A0A6D2L9R0</accession>
<dbReference type="FunFam" id="3.40.50.300:FF:001002">
    <property type="entry name" value="Disease resistance protein (TIR-NBS-LRR class)"/>
    <property type="match status" value="1"/>
</dbReference>
<evidence type="ECO:0000256" key="3">
    <source>
        <dbReference type="ARBA" id="ARBA00011982"/>
    </source>
</evidence>
<proteinExistence type="inferred from homology"/>
<dbReference type="EC" id="3.2.2.6" evidence="3"/>
<dbReference type="SMART" id="SM00544">
    <property type="entry name" value="MA3"/>
    <property type="match status" value="1"/>
</dbReference>
<keyword evidence="8" id="KW-0810">Translation regulation</keyword>
<dbReference type="PRINTS" id="PR00364">
    <property type="entry name" value="DISEASERSIST"/>
</dbReference>
<dbReference type="GO" id="GO:0007165">
    <property type="term" value="P:signal transduction"/>
    <property type="evidence" value="ECO:0007669"/>
    <property type="project" value="InterPro"/>
</dbReference>
<dbReference type="InterPro" id="IPR045344">
    <property type="entry name" value="C-JID"/>
</dbReference>
<dbReference type="Gene3D" id="3.40.50.300">
    <property type="entry name" value="P-loop containing nucleotide triphosphate hydrolases"/>
    <property type="match status" value="1"/>
</dbReference>
<evidence type="ECO:0000259" key="13">
    <source>
        <dbReference type="PROSITE" id="PS50104"/>
    </source>
</evidence>
<dbReference type="InterPro" id="IPR003890">
    <property type="entry name" value="MIF4G-like_typ-3"/>
</dbReference>
<dbReference type="FunFam" id="3.40.50.10140:FF:000007">
    <property type="entry name" value="Disease resistance protein (TIR-NBS-LRR class)"/>
    <property type="match status" value="1"/>
</dbReference>
<dbReference type="GO" id="GO:0006417">
    <property type="term" value="P:regulation of translation"/>
    <property type="evidence" value="ECO:0007669"/>
    <property type="project" value="UniProtKB-KW"/>
</dbReference>
<dbReference type="EMBL" id="CACVBM020001873">
    <property type="protein sequence ID" value="CAA7061439.1"/>
    <property type="molecule type" value="Genomic_DNA"/>
</dbReference>
<comment type="subcellular location">
    <subcellularLocation>
        <location evidence="1">Nucleus</location>
        <location evidence="1">Nucleolus</location>
    </subcellularLocation>
</comment>
<keyword evidence="4" id="KW-0433">Leucine-rich repeat</keyword>
<dbReference type="GO" id="GO:0061809">
    <property type="term" value="F:NAD+ nucleosidase activity, cyclic ADP-ribose generating"/>
    <property type="evidence" value="ECO:0007669"/>
    <property type="project" value="UniProtKB-EC"/>
</dbReference>
<evidence type="ECO:0000256" key="10">
    <source>
        <dbReference type="ARBA" id="ARBA00023242"/>
    </source>
</evidence>
<feature type="compositionally biased region" description="Basic and acidic residues" evidence="12">
    <location>
        <begin position="1149"/>
        <end position="1165"/>
    </location>
</feature>
<keyword evidence="7" id="KW-0611">Plant defense</keyword>
<keyword evidence="10" id="KW-0539">Nucleus</keyword>
<dbReference type="SUPFAM" id="SSF52540">
    <property type="entry name" value="P-loop containing nucleoside triphosphate hydrolases"/>
    <property type="match status" value="1"/>
</dbReference>
<feature type="domain" description="MI" evidence="14">
    <location>
        <begin position="1716"/>
        <end position="1832"/>
    </location>
</feature>
<reference evidence="15" key="1">
    <citation type="submission" date="2020-01" db="EMBL/GenBank/DDBJ databases">
        <authorList>
            <person name="Mishra B."/>
        </authorList>
    </citation>
    <scope>NUCLEOTIDE SEQUENCE [LARGE SCALE GENOMIC DNA]</scope>
</reference>
<dbReference type="InterPro" id="IPR042197">
    <property type="entry name" value="Apaf_helical"/>
</dbReference>
<feature type="compositionally biased region" description="Basic and acidic residues" evidence="12">
    <location>
        <begin position="1118"/>
        <end position="1128"/>
    </location>
</feature>
<evidence type="ECO:0000256" key="1">
    <source>
        <dbReference type="ARBA" id="ARBA00004604"/>
    </source>
</evidence>
<dbReference type="Gene3D" id="3.40.50.10140">
    <property type="entry name" value="Toll/interleukin-1 receptor homology (TIR) domain"/>
    <property type="match status" value="1"/>
</dbReference>
<evidence type="ECO:0000256" key="2">
    <source>
        <dbReference type="ARBA" id="ARBA00006856"/>
    </source>
</evidence>
<dbReference type="InterPro" id="IPR036390">
    <property type="entry name" value="WH_DNA-bd_sf"/>
</dbReference>
<name>A0A6D2L9R0_9BRAS</name>
<dbReference type="Pfam" id="PF23282">
    <property type="entry name" value="WHD_ROQ1"/>
    <property type="match status" value="1"/>
</dbReference>
<dbReference type="InterPro" id="IPR003891">
    <property type="entry name" value="Initiation_fac_eIF4g_MI"/>
</dbReference>
<dbReference type="InterPro" id="IPR027417">
    <property type="entry name" value="P-loop_NTPase"/>
</dbReference>
<dbReference type="InterPro" id="IPR032675">
    <property type="entry name" value="LRR_dom_sf"/>
</dbReference>
<feature type="domain" description="TIR" evidence="13">
    <location>
        <begin position="15"/>
        <end position="179"/>
    </location>
</feature>
<dbReference type="PANTHER" id="PTHR18034">
    <property type="entry name" value="CELL CYCLE CONTROL PROTEIN CWF22-RELATED"/>
    <property type="match status" value="1"/>
</dbReference>
<feature type="compositionally biased region" description="Acidic residues" evidence="12">
    <location>
        <begin position="1336"/>
        <end position="1360"/>
    </location>
</feature>
<feature type="compositionally biased region" description="Basic and acidic residues" evidence="12">
    <location>
        <begin position="1183"/>
        <end position="1198"/>
    </location>
</feature>
<feature type="region of interest" description="Disordered" evidence="12">
    <location>
        <begin position="1091"/>
        <end position="1251"/>
    </location>
</feature>
<dbReference type="InterPro" id="IPR050781">
    <property type="entry name" value="CWC22_splicing_factor"/>
</dbReference>
<keyword evidence="9" id="KW-0520">NAD</keyword>
<dbReference type="Pfam" id="PF07725">
    <property type="entry name" value="LRR_3"/>
    <property type="match status" value="1"/>
</dbReference>
<dbReference type="InterPro" id="IPR002182">
    <property type="entry name" value="NB-ARC"/>
</dbReference>
<organism evidence="15 16">
    <name type="scientific">Microthlaspi erraticum</name>
    <dbReference type="NCBI Taxonomy" id="1685480"/>
    <lineage>
        <taxon>Eukaryota</taxon>
        <taxon>Viridiplantae</taxon>
        <taxon>Streptophyta</taxon>
        <taxon>Embryophyta</taxon>
        <taxon>Tracheophyta</taxon>
        <taxon>Spermatophyta</taxon>
        <taxon>Magnoliopsida</taxon>
        <taxon>eudicotyledons</taxon>
        <taxon>Gunneridae</taxon>
        <taxon>Pentapetalae</taxon>
        <taxon>rosids</taxon>
        <taxon>malvids</taxon>
        <taxon>Brassicales</taxon>
        <taxon>Brassicaceae</taxon>
        <taxon>Coluteocarpeae</taxon>
        <taxon>Microthlaspi</taxon>
    </lineage>
</organism>